<dbReference type="InterPro" id="IPR018936">
    <property type="entry name" value="PI3/4_kinase_CS"/>
</dbReference>
<evidence type="ECO:0000256" key="12">
    <source>
        <dbReference type="ARBA" id="ARBA00023204"/>
    </source>
</evidence>
<keyword evidence="11" id="KW-0156">Chromatin regulator</keyword>
<dbReference type="CDD" id="cd00892">
    <property type="entry name" value="PIKKc_ATR"/>
    <property type="match status" value="1"/>
</dbReference>
<dbReference type="GO" id="GO:0006325">
    <property type="term" value="P:chromatin organization"/>
    <property type="evidence" value="ECO:0007669"/>
    <property type="project" value="UniProtKB-KW"/>
</dbReference>
<evidence type="ECO:0000259" key="21">
    <source>
        <dbReference type="PROSITE" id="PS51189"/>
    </source>
</evidence>
<evidence type="ECO:0000256" key="1">
    <source>
        <dbReference type="ARBA" id="ARBA00004123"/>
    </source>
</evidence>
<evidence type="ECO:0000256" key="16">
    <source>
        <dbReference type="ARBA" id="ARBA00030459"/>
    </source>
</evidence>
<dbReference type="PROSITE" id="PS00916">
    <property type="entry name" value="PI3_4_KINASE_2"/>
    <property type="match status" value="1"/>
</dbReference>
<dbReference type="Pfam" id="PF25385">
    <property type="entry name" value="HEAT_MEC1_N"/>
    <property type="match status" value="1"/>
</dbReference>
<dbReference type="Pfam" id="PF25030">
    <property type="entry name" value="M-HEAT_ATR"/>
    <property type="match status" value="1"/>
</dbReference>
<evidence type="ECO:0000256" key="4">
    <source>
        <dbReference type="ARBA" id="ARBA00021345"/>
    </source>
</evidence>
<evidence type="ECO:0000256" key="19">
    <source>
        <dbReference type="ARBA" id="ARBA00048679"/>
    </source>
</evidence>
<dbReference type="GO" id="GO:0005634">
    <property type="term" value="C:nucleus"/>
    <property type="evidence" value="ECO:0007669"/>
    <property type="project" value="UniProtKB-SubCell"/>
</dbReference>
<dbReference type="Gene3D" id="3.30.1010.10">
    <property type="entry name" value="Phosphatidylinositol 3-kinase Catalytic Subunit, Chain A, domain 4"/>
    <property type="match status" value="1"/>
</dbReference>
<dbReference type="GO" id="GO:0006281">
    <property type="term" value="P:DNA repair"/>
    <property type="evidence" value="ECO:0007669"/>
    <property type="project" value="UniProtKB-KW"/>
</dbReference>
<feature type="domain" description="PI3K/PI4K catalytic" evidence="20">
    <location>
        <begin position="2019"/>
        <end position="2340"/>
    </location>
</feature>
<dbReference type="InterPro" id="IPR000403">
    <property type="entry name" value="PI3/4_kinase_cat_dom"/>
</dbReference>
<evidence type="ECO:0000259" key="20">
    <source>
        <dbReference type="PROSITE" id="PS50290"/>
    </source>
</evidence>
<keyword evidence="8" id="KW-0227">DNA damage</keyword>
<dbReference type="SMART" id="SM00802">
    <property type="entry name" value="UME"/>
    <property type="match status" value="1"/>
</dbReference>
<evidence type="ECO:0000256" key="10">
    <source>
        <dbReference type="ARBA" id="ARBA00022840"/>
    </source>
</evidence>
<comment type="subcellular location">
    <subcellularLocation>
        <location evidence="1">Nucleus</location>
    </subcellularLocation>
</comment>
<dbReference type="GO" id="GO:0005694">
    <property type="term" value="C:chromosome"/>
    <property type="evidence" value="ECO:0007669"/>
    <property type="project" value="TreeGrafter"/>
</dbReference>
<evidence type="ECO:0000256" key="5">
    <source>
        <dbReference type="ARBA" id="ARBA00022527"/>
    </source>
</evidence>
<dbReference type="Gene3D" id="1.25.40.10">
    <property type="entry name" value="Tetratricopeptide repeat domain"/>
    <property type="match status" value="1"/>
</dbReference>
<dbReference type="InterPro" id="IPR014009">
    <property type="entry name" value="PIK_FAT"/>
</dbReference>
<dbReference type="Pfam" id="PF08064">
    <property type="entry name" value="UME"/>
    <property type="match status" value="1"/>
</dbReference>
<dbReference type="EC" id="2.7.11.1" evidence="3"/>
<evidence type="ECO:0000256" key="9">
    <source>
        <dbReference type="ARBA" id="ARBA00022777"/>
    </source>
</evidence>
<dbReference type="GO" id="GO:0000077">
    <property type="term" value="P:DNA damage checkpoint signaling"/>
    <property type="evidence" value="ECO:0007669"/>
    <property type="project" value="TreeGrafter"/>
</dbReference>
<sequence>MTNPYLRTTPEELSLFLDDVEKNVTLDENTDFKKLLLFLYGFTNAKFESLRSEKLRDESSQTLNLLLRLVDTIALVLSKKKHLLNAEITPAEISQVLNNTETVSVPFGNQNVYEWGVHFSMCWLLQFPYKLNVTNVVKLLLIGLINSVTVHVKGFRYARQVQIDLLKILSENVNYLFSRVKSVRSQMDKLTATVHLLSVVNDYDVQRKLMLTSNGTRLQLEGFIKRTCFILDAIDLAIEDSFLPLVDNLKSVLILGMTSNLLLDESMKWSQVAYLMSWIHSHLESFRYKSKVATQLKNFNKAVCSCLMKIYDFCQLRDLLNNFFTSFNTSVLEEKDSLNSVNELLASSRFPPSIKKLSHILWHQKHVYENTSVHPSTIMLASVPFLDNELDELRNKILGVKSGDITSALYFIIPPEASFTTYIQSISQEITPDINYWLAYVSTIIKMDLSSKLPFDLPATLFTFVRAVGKAPAIIMGKYRYDKDEIISEAKLSSRNIYNAISPDRPAVQEVSEADILYKDIICGFLLERKIDAFANSSPLLITFLQILFELFSIFRPPTKDIHNEPCHSFILQCLTSCKCREARIIAAKLLPLYLIHRQDDNLEQVFKFTFLLISKIKINYPLHTYLAESTLMALSELAVICDGEWLCVVFIKIIDCFGEVNEQHVNLAYCFLLYVATARALTPYKLLSPFLPSIAERIVKKPRMFSRITSILGVSKKFFLSQTRDYTTPRLLEYYKHDFIQDIAESSNMDKTKLIAKTLPRIMATYLCKDESIDAEYIVNVLSNASQRYRQLTITDLIPNIGEVLWYILLQIQLDESGLIINEARIFNAIKYVAKINYAKRAKERPKSQDFDYVKYILGEHVLEIVQRFSENVHHIKGIKPFLEKVSSLNAIHFVISRNIDAAASALGQISTCLQASLETPALELPAIQCWNVLVQNLNSERLVSLFDITISLIFQKFEVLQHKSKLIAVKILEKLFRELRDKYKKYALYYFSVPFIKDLDRYFILDATFISLMKPKSKLSYFPEFTRRLQTNNRYVVHQALDDLLNYTDKYQLSCQKDDFKDAASEASVSLLVRTILDVSVQFKNKNTAISTKCLKVLARIGALDATRFNFKTIDSRIVVLYDFQDYKENADFLCHFIRERVIKNFWASDDPIRQLFSAYSMQKFLSVMGLDSSILSSSNSGVRAEVWNSFSEIDKSTLTPLLSSKYFAPEPRYEPLHFPYFKPGMKHDKWLVDFTTNLLRRPLHNNLKQQGKMMMAKSVIFQTCSLLIRDDEVSVAQHLVKYVAMSHIVNGESEVRSNILDELLSILRLAVNQTVTTERAEELKACYQSVFEIIDYFNEWVSAATHKLSDSSITKADSSMIKRSRESVVSFLEEIPMELIALTSSECDSYERTILYLENCYRDGKVQNNNRLDYLSITSTLQSVYSNIDDYDALDGVLKKFSTNNLAEKLDTFQYNENWAIAQESFEVLSHIGSEDDRVDCNTKLLKSLTNHGLYDSVIQRLNLNARELTQLPLPWVMTGLEAATATSNVKELRKWLTLANTIGKSSDVEDLFHAKFATALLALNSNDLDRFNSCVEEIYALLGQSLSLSRSSSLSRNSTFLLQLHILYDTSTIVLNKDDSSRLTEIERVFKERMSNTDLSFDTQWRILSIHKAVTIITGKLDKVSDILLNCSKIARRNDRLDIATKCIMSAMTLNDSEANTEYAHLLWDQGKQTEAIKTLSDNLNTDKLKGKAKQARDQLQYALWLDESSHSSSSRIITEYTKAYKLDPSWDKPYHDLGKYHTKLMESQNDVSGYYEQQIIRYFLKALALGPTYIFEALPKFITVWLDFSQRPNKTRDAERKLNQIVHDIKTYKNTIPIYVWYTSITQILSRITHQHQPSVELMQSIIESFIEVYPKHSLWYVLSHVKSKDTIRRQRIIKVLNKSKATKSLSDIIVSAKNLFEILESIASKKVKKAQKRRWLLTEDFGVTDLHKSFDSLVIPVKANLEIKLPAARHTSKPGSAFPRSSSITFDGFDEEVHIFHSLQMPKQITIRGTDNMAYRLMLKRDDTRKDAKVFEFSNMINRLLSSNNMARKRNLIIENYSVIPLAEDMGVIEFVPDVATMKSVIHEQQKKLGKVPHDRKIFMKLDEAQKVVKANLATDENAMISLIHLFESICDEFPPVLHQWFIDQFSDPAFWYLARKSYTRTAAVMSIVGYIIGLGDRHCENLLFFKRNGAVLHIDFDCLFEKGLSLPTPEIVPFRLTQNMVAAMGITGIEGTFRITSEVTGQILRDNEASLMNILETLIYDPLLDWKTQENPQDHLRKVRRKIRGLLDEKEGLPMNIHGQVDVLIQEATSKDNLAQMYGGWAPYV</sequence>
<evidence type="ECO:0000256" key="2">
    <source>
        <dbReference type="ARBA" id="ARBA00010769"/>
    </source>
</evidence>
<dbReference type="VEuPathDB" id="FungiDB:B9J08_003114"/>
<dbReference type="PROSITE" id="PS50290">
    <property type="entry name" value="PI3_4_KINASE_3"/>
    <property type="match status" value="1"/>
</dbReference>
<dbReference type="PROSITE" id="PS51189">
    <property type="entry name" value="FAT"/>
    <property type="match status" value="1"/>
</dbReference>
<evidence type="ECO:0000313" key="23">
    <source>
        <dbReference type="EMBL" id="KND98030.1"/>
    </source>
</evidence>
<dbReference type="GO" id="GO:0004674">
    <property type="term" value="F:protein serine/threonine kinase activity"/>
    <property type="evidence" value="ECO:0007669"/>
    <property type="project" value="UniProtKB-KW"/>
</dbReference>
<evidence type="ECO:0000256" key="7">
    <source>
        <dbReference type="ARBA" id="ARBA00022741"/>
    </source>
</evidence>
<dbReference type="VEuPathDB" id="FungiDB:CJJ09_000992"/>
<keyword evidence="7" id="KW-0547">Nucleotide-binding</keyword>
<keyword evidence="14" id="KW-0469">Meiosis</keyword>
<dbReference type="InterPro" id="IPR057564">
    <property type="entry name" value="HEAT_ATR"/>
</dbReference>
<dbReference type="SUPFAM" id="SSF48452">
    <property type="entry name" value="TPR-like"/>
    <property type="match status" value="1"/>
</dbReference>
<keyword evidence="6" id="KW-0808">Transferase</keyword>
<dbReference type="GO" id="GO:0051321">
    <property type="term" value="P:meiotic cell cycle"/>
    <property type="evidence" value="ECO:0007669"/>
    <property type="project" value="UniProtKB-KW"/>
</dbReference>
<evidence type="ECO:0000256" key="17">
    <source>
        <dbReference type="ARBA" id="ARBA00033001"/>
    </source>
</evidence>
<feature type="domain" description="FATC" evidence="22">
    <location>
        <begin position="2324"/>
        <end position="2356"/>
    </location>
</feature>
<accession>A0A0L0NWJ9</accession>
<evidence type="ECO:0000259" key="22">
    <source>
        <dbReference type="PROSITE" id="PS51190"/>
    </source>
</evidence>
<reference evidence="24" key="1">
    <citation type="journal article" date="2015" name="BMC Genomics">
        <title>Draft genome of a commonly misdiagnosed multidrug resistant pathogen Candida auris.</title>
        <authorList>
            <person name="Chatterjee S."/>
            <person name="Alampalli S.V."/>
            <person name="Nageshan R.K."/>
            <person name="Chettiar S.T."/>
            <person name="Joshi S."/>
            <person name="Tatu U.S."/>
        </authorList>
    </citation>
    <scope>NUCLEOTIDE SEQUENCE [LARGE SCALE GENOMIC DNA]</scope>
    <source>
        <strain evidence="24">6684</strain>
    </source>
</reference>
<keyword evidence="13" id="KW-0539">Nucleus</keyword>
<comment type="caution">
    <text evidence="23">The sequence shown here is derived from an EMBL/GenBank/DDBJ whole genome shotgun (WGS) entry which is preliminary data.</text>
</comment>
<dbReference type="VEuPathDB" id="FungiDB:CJI97_003186"/>
<dbReference type="InterPro" id="IPR058681">
    <property type="entry name" value="HEAT_MEC1_N"/>
</dbReference>
<dbReference type="PROSITE" id="PS51190">
    <property type="entry name" value="FATC"/>
    <property type="match status" value="1"/>
</dbReference>
<evidence type="ECO:0000256" key="18">
    <source>
        <dbReference type="ARBA" id="ARBA00047899"/>
    </source>
</evidence>
<comment type="catalytic activity">
    <reaction evidence="19">
        <text>L-seryl-[protein] + ATP = O-phospho-L-seryl-[protein] + ADP + H(+)</text>
        <dbReference type="Rhea" id="RHEA:17989"/>
        <dbReference type="Rhea" id="RHEA-COMP:9863"/>
        <dbReference type="Rhea" id="RHEA-COMP:11604"/>
        <dbReference type="ChEBI" id="CHEBI:15378"/>
        <dbReference type="ChEBI" id="CHEBI:29999"/>
        <dbReference type="ChEBI" id="CHEBI:30616"/>
        <dbReference type="ChEBI" id="CHEBI:83421"/>
        <dbReference type="ChEBI" id="CHEBI:456216"/>
        <dbReference type="EC" id="2.7.11.1"/>
    </reaction>
</comment>
<dbReference type="InterPro" id="IPR012993">
    <property type="entry name" value="UME"/>
</dbReference>
<dbReference type="GO" id="GO:0005524">
    <property type="term" value="F:ATP binding"/>
    <property type="evidence" value="ECO:0007669"/>
    <property type="project" value="UniProtKB-KW"/>
</dbReference>
<evidence type="ECO:0000313" key="24">
    <source>
        <dbReference type="Proteomes" id="UP000037122"/>
    </source>
</evidence>
<dbReference type="VEuPathDB" id="FungiDB:CJI96_0001648"/>
<keyword evidence="5" id="KW-0723">Serine/threonine-protein kinase</keyword>
<evidence type="ECO:0000256" key="11">
    <source>
        <dbReference type="ARBA" id="ARBA00022853"/>
    </source>
</evidence>
<dbReference type="GO" id="GO:0000723">
    <property type="term" value="P:telomere maintenance"/>
    <property type="evidence" value="ECO:0007669"/>
    <property type="project" value="TreeGrafter"/>
</dbReference>
<dbReference type="InterPro" id="IPR011990">
    <property type="entry name" value="TPR-like_helical_dom_sf"/>
</dbReference>
<evidence type="ECO:0000256" key="3">
    <source>
        <dbReference type="ARBA" id="ARBA00012513"/>
    </source>
</evidence>
<dbReference type="InterPro" id="IPR003151">
    <property type="entry name" value="PIK-rel_kinase_FAT"/>
</dbReference>
<dbReference type="InterPro" id="IPR056802">
    <property type="entry name" value="ATR-like_M-HEAT"/>
</dbReference>
<dbReference type="PANTHER" id="PTHR11139">
    <property type="entry name" value="ATAXIA TELANGIECTASIA MUTATED ATM -RELATED"/>
    <property type="match status" value="1"/>
</dbReference>
<evidence type="ECO:0000256" key="14">
    <source>
        <dbReference type="ARBA" id="ARBA00023254"/>
    </source>
</evidence>
<dbReference type="InterPro" id="IPR011009">
    <property type="entry name" value="Kinase-like_dom_sf"/>
</dbReference>
<dbReference type="InterPro" id="IPR003152">
    <property type="entry name" value="FATC_dom"/>
</dbReference>
<dbReference type="Proteomes" id="UP000037122">
    <property type="component" value="Unassembled WGS sequence"/>
</dbReference>
<evidence type="ECO:0000256" key="15">
    <source>
        <dbReference type="ARBA" id="ARBA00029679"/>
    </source>
</evidence>
<evidence type="ECO:0000256" key="6">
    <source>
        <dbReference type="ARBA" id="ARBA00022679"/>
    </source>
</evidence>
<keyword evidence="9" id="KW-0418">Kinase</keyword>
<comment type="similarity">
    <text evidence="2">Belongs to the PI3/PI4-kinase family. ATM subfamily.</text>
</comment>
<dbReference type="SUPFAM" id="SSF56112">
    <property type="entry name" value="Protein kinase-like (PK-like)"/>
    <property type="match status" value="1"/>
</dbReference>
<dbReference type="Gene3D" id="1.10.1070.11">
    <property type="entry name" value="Phosphatidylinositol 3-/4-kinase, catalytic domain"/>
    <property type="match status" value="1"/>
</dbReference>
<organism evidence="23 24">
    <name type="scientific">Candidozyma auris</name>
    <name type="common">Yeast</name>
    <name type="synonym">Candida auris</name>
    <dbReference type="NCBI Taxonomy" id="498019"/>
    <lineage>
        <taxon>Eukaryota</taxon>
        <taxon>Fungi</taxon>
        <taxon>Dikarya</taxon>
        <taxon>Ascomycota</taxon>
        <taxon>Saccharomycotina</taxon>
        <taxon>Pichiomycetes</taxon>
        <taxon>Metschnikowiaceae</taxon>
        <taxon>Candidozyma</taxon>
    </lineage>
</organism>
<feature type="domain" description="FAT" evidence="21">
    <location>
        <begin position="1382"/>
        <end position="1913"/>
    </location>
</feature>
<dbReference type="Pfam" id="PF00454">
    <property type="entry name" value="PI3_PI4_kinase"/>
    <property type="match status" value="1"/>
</dbReference>
<evidence type="ECO:0000256" key="13">
    <source>
        <dbReference type="ARBA" id="ARBA00023242"/>
    </source>
</evidence>
<proteinExistence type="inferred from homology"/>
<dbReference type="SMART" id="SM01343">
    <property type="entry name" value="FATC"/>
    <property type="match status" value="1"/>
</dbReference>
<gene>
    <name evidence="23" type="ORF">QG37_05264</name>
</gene>
<dbReference type="VEuPathDB" id="FungiDB:QG37_05264"/>
<keyword evidence="12" id="KW-0234">DNA repair</keyword>
<dbReference type="VEuPathDB" id="FungiDB:CJJ07_004705"/>
<dbReference type="EMBL" id="LGST01000037">
    <property type="protein sequence ID" value="KND98030.1"/>
    <property type="molecule type" value="Genomic_DNA"/>
</dbReference>
<dbReference type="InterPro" id="IPR050517">
    <property type="entry name" value="DDR_Repair_Kinase"/>
</dbReference>
<dbReference type="InterPro" id="IPR036940">
    <property type="entry name" value="PI3/4_kinase_cat_sf"/>
</dbReference>
<keyword evidence="10" id="KW-0067">ATP-binding</keyword>
<dbReference type="Pfam" id="PF02260">
    <property type="entry name" value="FATC"/>
    <property type="match status" value="1"/>
</dbReference>
<dbReference type="FunFam" id="1.10.1070.11:FF:000033">
    <property type="entry name" value="Serine/threonine-protein kinase MEC1"/>
    <property type="match status" value="1"/>
</dbReference>
<name>A0A0L0NWJ9_CANAR</name>
<dbReference type="SMART" id="SM00146">
    <property type="entry name" value="PI3Kc"/>
    <property type="match status" value="1"/>
</dbReference>
<dbReference type="Pfam" id="PF23593">
    <property type="entry name" value="HEAT_ATR"/>
    <property type="match status" value="1"/>
</dbReference>
<dbReference type="PANTHER" id="PTHR11139:SF125">
    <property type="entry name" value="SERINE_THREONINE-PROTEIN KINASE MEC1"/>
    <property type="match status" value="1"/>
</dbReference>
<protein>
    <recommendedName>
        <fullName evidence="4">Serine/threonine-protein kinase MEC1</fullName>
        <ecNumber evidence="3">2.7.11.1</ecNumber>
    </recommendedName>
    <alternativeName>
        <fullName evidence="17">ATR homolog</fullName>
    </alternativeName>
    <alternativeName>
        <fullName evidence="16">DNA-damage checkpoint kinase MEC1</fullName>
    </alternativeName>
    <alternativeName>
        <fullName evidence="15">Mitosis entry checkpoint protein 1</fullName>
    </alternativeName>
</protein>
<evidence type="ECO:0000256" key="8">
    <source>
        <dbReference type="ARBA" id="ARBA00022763"/>
    </source>
</evidence>
<comment type="catalytic activity">
    <reaction evidence="18">
        <text>L-threonyl-[protein] + ATP = O-phospho-L-threonyl-[protein] + ADP + H(+)</text>
        <dbReference type="Rhea" id="RHEA:46608"/>
        <dbReference type="Rhea" id="RHEA-COMP:11060"/>
        <dbReference type="Rhea" id="RHEA-COMP:11605"/>
        <dbReference type="ChEBI" id="CHEBI:15378"/>
        <dbReference type="ChEBI" id="CHEBI:30013"/>
        <dbReference type="ChEBI" id="CHEBI:30616"/>
        <dbReference type="ChEBI" id="CHEBI:61977"/>
        <dbReference type="ChEBI" id="CHEBI:456216"/>
        <dbReference type="EC" id="2.7.11.1"/>
    </reaction>
</comment>
<dbReference type="Pfam" id="PF02259">
    <property type="entry name" value="FAT"/>
    <property type="match status" value="1"/>
</dbReference>